<keyword evidence="2" id="KW-1133">Transmembrane helix</keyword>
<dbReference type="RefSeq" id="WP_065142653.1">
    <property type="nucleotide sequence ID" value="NZ_LZLS01000025.1"/>
</dbReference>
<sequence length="103" mass="10694">MDDSKTDPVDHDRTTRKHAGEAMKNGSNAFGILGVAAGVIALVFGLASFATGHVAAGAVGVVIGVLAGAAGLVWLRHTHQQVRAAELRWHETYSDRPAPPPSS</sequence>
<dbReference type="OrthoDB" id="4741344at2"/>
<keyword evidence="2" id="KW-0812">Transmembrane</keyword>
<evidence type="ECO:0000256" key="1">
    <source>
        <dbReference type="SAM" id="MobiDB-lite"/>
    </source>
</evidence>
<dbReference type="Proteomes" id="UP000093928">
    <property type="component" value="Unassembled WGS sequence"/>
</dbReference>
<feature type="transmembrane region" description="Helical" evidence="2">
    <location>
        <begin position="55"/>
        <end position="75"/>
    </location>
</feature>
<evidence type="ECO:0008006" key="5">
    <source>
        <dbReference type="Google" id="ProtNLM"/>
    </source>
</evidence>
<protein>
    <recommendedName>
        <fullName evidence="5">UsfY protein</fullName>
    </recommendedName>
</protein>
<evidence type="ECO:0000313" key="4">
    <source>
        <dbReference type="Proteomes" id="UP000093928"/>
    </source>
</evidence>
<comment type="caution">
    <text evidence="3">The sequence shown here is derived from an EMBL/GenBank/DDBJ whole genome shotgun (WGS) entry which is preliminary data.</text>
</comment>
<feature type="transmembrane region" description="Helical" evidence="2">
    <location>
        <begin position="29"/>
        <end position="49"/>
    </location>
</feature>
<keyword evidence="2" id="KW-0472">Membrane</keyword>
<feature type="region of interest" description="Disordered" evidence="1">
    <location>
        <begin position="1"/>
        <end position="21"/>
    </location>
</feature>
<organism evidence="3 4">
    <name type="scientific">Mycobacterium asiaticum</name>
    <dbReference type="NCBI Taxonomy" id="1790"/>
    <lineage>
        <taxon>Bacteria</taxon>
        <taxon>Bacillati</taxon>
        <taxon>Actinomycetota</taxon>
        <taxon>Actinomycetes</taxon>
        <taxon>Mycobacteriales</taxon>
        <taxon>Mycobacteriaceae</taxon>
        <taxon>Mycobacterium</taxon>
    </lineage>
</organism>
<dbReference type="AlphaFoldDB" id="A0A1A3PD97"/>
<evidence type="ECO:0000313" key="3">
    <source>
        <dbReference type="EMBL" id="OBK30572.1"/>
    </source>
</evidence>
<dbReference type="EMBL" id="LZLS01000025">
    <property type="protein sequence ID" value="OBK30572.1"/>
    <property type="molecule type" value="Genomic_DNA"/>
</dbReference>
<name>A0A1A3PD97_MYCAS</name>
<evidence type="ECO:0000256" key="2">
    <source>
        <dbReference type="SAM" id="Phobius"/>
    </source>
</evidence>
<reference evidence="3 4" key="1">
    <citation type="submission" date="2016-06" db="EMBL/GenBank/DDBJ databases">
        <authorList>
            <person name="Kjaerup R.B."/>
            <person name="Dalgaard T.S."/>
            <person name="Juul-Madsen H.R."/>
        </authorList>
    </citation>
    <scope>NUCLEOTIDE SEQUENCE [LARGE SCALE GENOMIC DNA]</scope>
    <source>
        <strain evidence="3 4">1165133.8</strain>
    </source>
</reference>
<accession>A0A1A3PD97</accession>
<gene>
    <name evidence="3" type="ORF">A5634_15925</name>
</gene>
<proteinExistence type="predicted"/>